<reference evidence="1" key="2">
    <citation type="submission" date="2022-08" db="UniProtKB">
        <authorList>
            <consortium name="EnsemblMetazoa"/>
        </authorList>
    </citation>
    <scope>IDENTIFICATION</scope>
    <source>
        <strain evidence="1">STECLA/ALBI9_A</strain>
    </source>
</reference>
<dbReference type="Proteomes" id="UP000069272">
    <property type="component" value="Chromosome 3R"/>
</dbReference>
<name>A0A182FZE7_ANOAL</name>
<organism evidence="1 2">
    <name type="scientific">Anopheles albimanus</name>
    <name type="common">New world malaria mosquito</name>
    <dbReference type="NCBI Taxonomy" id="7167"/>
    <lineage>
        <taxon>Eukaryota</taxon>
        <taxon>Metazoa</taxon>
        <taxon>Ecdysozoa</taxon>
        <taxon>Arthropoda</taxon>
        <taxon>Hexapoda</taxon>
        <taxon>Insecta</taxon>
        <taxon>Pterygota</taxon>
        <taxon>Neoptera</taxon>
        <taxon>Endopterygota</taxon>
        <taxon>Diptera</taxon>
        <taxon>Nematocera</taxon>
        <taxon>Culicoidea</taxon>
        <taxon>Culicidae</taxon>
        <taxon>Anophelinae</taxon>
        <taxon>Anopheles</taxon>
    </lineage>
</organism>
<keyword evidence="2" id="KW-1185">Reference proteome</keyword>
<sequence>MTYSELLTRTDILSNNPGVLARTCGVAFLAGAYKMCHQKFQSSLLLESKRQFCAIFCAFKTGSKGLLLLYGALSLSRCADIKG</sequence>
<dbReference type="AlphaFoldDB" id="A0A182FZE7"/>
<accession>A0A182FZE7</accession>
<dbReference type="EnsemblMetazoa" id="AALB014963-RA">
    <property type="protein sequence ID" value="AALB014963-PA"/>
    <property type="gene ID" value="AALB014963"/>
</dbReference>
<dbReference type="VEuPathDB" id="VectorBase:AALB014963"/>
<proteinExistence type="predicted"/>
<evidence type="ECO:0000313" key="2">
    <source>
        <dbReference type="Proteomes" id="UP000069272"/>
    </source>
</evidence>
<reference evidence="1 2" key="1">
    <citation type="journal article" date="2017" name="G3 (Bethesda)">
        <title>The Physical Genome Mapping of Anopheles albimanus Corrected Scaffold Misassemblies and Identified Interarm Rearrangements in Genus Anopheles.</title>
        <authorList>
            <person name="Artemov G.N."/>
            <person name="Peery A.N."/>
            <person name="Jiang X."/>
            <person name="Tu Z."/>
            <person name="Stegniy V.N."/>
            <person name="Sharakhova M.V."/>
            <person name="Sharakhov I.V."/>
        </authorList>
    </citation>
    <scope>NUCLEOTIDE SEQUENCE [LARGE SCALE GENOMIC DNA]</scope>
    <source>
        <strain evidence="1 2">ALBI9_A</strain>
    </source>
</reference>
<protein>
    <submittedName>
        <fullName evidence="1">Uncharacterized protein</fullName>
    </submittedName>
</protein>
<evidence type="ECO:0000313" key="1">
    <source>
        <dbReference type="EnsemblMetazoa" id="AALB014963-PA"/>
    </source>
</evidence>